<evidence type="ECO:0000313" key="2">
    <source>
        <dbReference type="EMBL" id="TMI84504.1"/>
    </source>
</evidence>
<dbReference type="Proteomes" id="UP000320048">
    <property type="component" value="Unassembled WGS sequence"/>
</dbReference>
<dbReference type="InterPro" id="IPR018657">
    <property type="entry name" value="LarA-like_N"/>
</dbReference>
<gene>
    <name evidence="2" type="ORF">E6H04_01240</name>
</gene>
<dbReference type="GO" id="GO:0050043">
    <property type="term" value="F:lactate racemase activity"/>
    <property type="evidence" value="ECO:0007669"/>
    <property type="project" value="InterPro"/>
</dbReference>
<evidence type="ECO:0000259" key="1">
    <source>
        <dbReference type="Pfam" id="PF09861"/>
    </source>
</evidence>
<name>A0A537JLV7_9BACT</name>
<dbReference type="Gene3D" id="3.40.50.11440">
    <property type="match status" value="1"/>
</dbReference>
<protein>
    <submittedName>
        <fullName evidence="2">DUF2088 domain-containing protein</fullName>
    </submittedName>
</protein>
<organism evidence="2 3">
    <name type="scientific">Candidatus Segetimicrobium genomatis</name>
    <dbReference type="NCBI Taxonomy" id="2569760"/>
    <lineage>
        <taxon>Bacteria</taxon>
        <taxon>Bacillati</taxon>
        <taxon>Candidatus Sysuimicrobiota</taxon>
        <taxon>Candidatus Sysuimicrobiia</taxon>
        <taxon>Candidatus Sysuimicrobiales</taxon>
        <taxon>Candidatus Segetimicrobiaceae</taxon>
        <taxon>Candidatus Segetimicrobium</taxon>
    </lineage>
</organism>
<evidence type="ECO:0000313" key="3">
    <source>
        <dbReference type="Proteomes" id="UP000320048"/>
    </source>
</evidence>
<comment type="caution">
    <text evidence="2">The sequence shown here is derived from an EMBL/GenBank/DDBJ whole genome shotgun (WGS) entry which is preliminary data.</text>
</comment>
<dbReference type="AlphaFoldDB" id="A0A537JLV7"/>
<dbReference type="EMBL" id="VBAO01000028">
    <property type="protein sequence ID" value="TMI84504.1"/>
    <property type="molecule type" value="Genomic_DNA"/>
</dbReference>
<sequence>MARVHQRFPRPRVEDVPAAVRAELRRINLGARIRPGSRIAVTAGSRGIRDIVPILRTVVEEVRAARGDPLVVAAMGSHGGGTDEGQRRLLQHLGITPESMRAPVATSMETVQLGRTPGGFTAYCDRNAAACDTILAVNRIKPHTGFSHPFGSGVMKMLGVGLGKAPGATQIHQQGPAHMAGAIREIAECVIGTGRVLAGVAIIENAYDETARVVGIPPEQIPDAEVGLFPEARAMMPRLPVDRMDVLIVDEVGKDYSGTGMDVNVIGRWRIAGLAEPDVPHAERIIALRLSDASEGNAQGIGLADFTTRALVDRIDFAATYLNCIVSTYVQRAMLPITLATERDALFAALGSLGLGAPLGARIVRVPNTLHLEEVWVSEPLVGELQGRSHIAAVGPPEALRFDDRGRLC</sequence>
<reference evidence="2 3" key="1">
    <citation type="journal article" date="2019" name="Nat. Microbiol.">
        <title>Mediterranean grassland soil C-N compound turnover is dependent on rainfall and depth, and is mediated by genomically divergent microorganisms.</title>
        <authorList>
            <person name="Diamond S."/>
            <person name="Andeer P.F."/>
            <person name="Li Z."/>
            <person name="Crits-Christoph A."/>
            <person name="Burstein D."/>
            <person name="Anantharaman K."/>
            <person name="Lane K.R."/>
            <person name="Thomas B.C."/>
            <person name="Pan C."/>
            <person name="Northen T.R."/>
            <person name="Banfield J.F."/>
        </authorList>
    </citation>
    <scope>NUCLEOTIDE SEQUENCE [LARGE SCALE GENOMIC DNA]</scope>
    <source>
        <strain evidence="2">NP_7</strain>
    </source>
</reference>
<proteinExistence type="predicted"/>
<accession>A0A537JLV7</accession>
<feature type="domain" description="LarA-like N-terminal" evidence="1">
    <location>
        <begin position="49"/>
        <end position="163"/>
    </location>
</feature>
<dbReference type="Pfam" id="PF09861">
    <property type="entry name" value="Lar_N"/>
    <property type="match status" value="1"/>
</dbReference>